<evidence type="ECO:0000313" key="12">
    <source>
        <dbReference type="EMBL" id="GGG58669.1"/>
    </source>
</evidence>
<keyword evidence="9" id="KW-0443">Lipid metabolism</keyword>
<dbReference type="GO" id="GO:0008915">
    <property type="term" value="F:lipid-A-disaccharide synthase activity"/>
    <property type="evidence" value="ECO:0007669"/>
    <property type="project" value="UniProtKB-UniRule"/>
</dbReference>
<evidence type="ECO:0000256" key="3">
    <source>
        <dbReference type="ARBA" id="ARBA00012687"/>
    </source>
</evidence>
<gene>
    <name evidence="12" type="primary">lpxB</name>
    <name evidence="12" type="ORF">GCM10011415_00610</name>
</gene>
<keyword evidence="7" id="KW-0328">Glycosyltransferase</keyword>
<dbReference type="Pfam" id="PF02684">
    <property type="entry name" value="LpxB"/>
    <property type="match status" value="1"/>
</dbReference>
<proteinExistence type="inferred from homology"/>
<evidence type="ECO:0000256" key="9">
    <source>
        <dbReference type="ARBA" id="ARBA00023098"/>
    </source>
</evidence>
<evidence type="ECO:0000256" key="5">
    <source>
        <dbReference type="ARBA" id="ARBA00022516"/>
    </source>
</evidence>
<comment type="similarity">
    <text evidence="2">Belongs to the LpxB family.</text>
</comment>
<dbReference type="GO" id="GO:0016020">
    <property type="term" value="C:membrane"/>
    <property type="evidence" value="ECO:0007669"/>
    <property type="project" value="GOC"/>
</dbReference>
<organism evidence="12 13">
    <name type="scientific">Salipiger pallidus</name>
    <dbReference type="NCBI Taxonomy" id="1775170"/>
    <lineage>
        <taxon>Bacteria</taxon>
        <taxon>Pseudomonadati</taxon>
        <taxon>Pseudomonadota</taxon>
        <taxon>Alphaproteobacteria</taxon>
        <taxon>Rhodobacterales</taxon>
        <taxon>Roseobacteraceae</taxon>
        <taxon>Salipiger</taxon>
    </lineage>
</organism>
<comment type="caution">
    <text evidence="12">The sequence shown here is derived from an EMBL/GenBank/DDBJ whole genome shotgun (WGS) entry which is preliminary data.</text>
</comment>
<dbReference type="SUPFAM" id="SSF53756">
    <property type="entry name" value="UDP-Glycosyltransferase/glycogen phosphorylase"/>
    <property type="match status" value="1"/>
</dbReference>
<evidence type="ECO:0000256" key="4">
    <source>
        <dbReference type="ARBA" id="ARBA00020902"/>
    </source>
</evidence>
<reference evidence="12" key="1">
    <citation type="journal article" date="2014" name="Int. J. Syst. Evol. Microbiol.">
        <title>Complete genome sequence of Corynebacterium casei LMG S-19264T (=DSM 44701T), isolated from a smear-ripened cheese.</title>
        <authorList>
            <consortium name="US DOE Joint Genome Institute (JGI-PGF)"/>
            <person name="Walter F."/>
            <person name="Albersmeier A."/>
            <person name="Kalinowski J."/>
            <person name="Ruckert C."/>
        </authorList>
    </citation>
    <scope>NUCLEOTIDE SEQUENCE</scope>
    <source>
        <strain evidence="12">CGMCC 1.15762</strain>
    </source>
</reference>
<evidence type="ECO:0000256" key="6">
    <source>
        <dbReference type="ARBA" id="ARBA00022556"/>
    </source>
</evidence>
<dbReference type="Proteomes" id="UP000617145">
    <property type="component" value="Unassembled WGS sequence"/>
</dbReference>
<keyword evidence="5" id="KW-0444">Lipid biosynthesis</keyword>
<dbReference type="AlphaFoldDB" id="A0A8J3EEJ0"/>
<evidence type="ECO:0000256" key="2">
    <source>
        <dbReference type="ARBA" id="ARBA00007868"/>
    </source>
</evidence>
<comment type="catalytic activity">
    <reaction evidence="10">
        <text>a lipid X + a UDP-2-N,3-O-bis[(3R)-3-hydroxyacyl]-alpha-D-glucosamine = a lipid A disaccharide + UDP + H(+)</text>
        <dbReference type="Rhea" id="RHEA:67828"/>
        <dbReference type="ChEBI" id="CHEBI:15378"/>
        <dbReference type="ChEBI" id="CHEBI:58223"/>
        <dbReference type="ChEBI" id="CHEBI:137748"/>
        <dbReference type="ChEBI" id="CHEBI:176338"/>
        <dbReference type="ChEBI" id="CHEBI:176343"/>
        <dbReference type="EC" id="2.4.1.182"/>
    </reaction>
</comment>
<evidence type="ECO:0000256" key="7">
    <source>
        <dbReference type="ARBA" id="ARBA00022676"/>
    </source>
</evidence>
<name>A0A8J3EEJ0_9RHOB</name>
<keyword evidence="8" id="KW-0808">Transferase</keyword>
<dbReference type="EMBL" id="BMJV01000001">
    <property type="protein sequence ID" value="GGG58669.1"/>
    <property type="molecule type" value="Genomic_DNA"/>
</dbReference>
<accession>A0A8J3EEJ0</accession>
<dbReference type="EC" id="2.4.1.182" evidence="3 11"/>
<keyword evidence="6" id="KW-0441">Lipid A biosynthesis</keyword>
<dbReference type="PANTHER" id="PTHR30372">
    <property type="entry name" value="LIPID-A-DISACCHARIDE SYNTHASE"/>
    <property type="match status" value="1"/>
</dbReference>
<dbReference type="InterPro" id="IPR003835">
    <property type="entry name" value="Glyco_trans_19"/>
</dbReference>
<dbReference type="RefSeq" id="WP_188787710.1">
    <property type="nucleotide sequence ID" value="NZ_BMJV01000001.1"/>
</dbReference>
<dbReference type="GO" id="GO:0005543">
    <property type="term" value="F:phospholipid binding"/>
    <property type="evidence" value="ECO:0007669"/>
    <property type="project" value="TreeGrafter"/>
</dbReference>
<keyword evidence="13" id="KW-1185">Reference proteome</keyword>
<reference evidence="12" key="2">
    <citation type="submission" date="2020-09" db="EMBL/GenBank/DDBJ databases">
        <authorList>
            <person name="Sun Q."/>
            <person name="Zhou Y."/>
        </authorList>
    </citation>
    <scope>NUCLEOTIDE SEQUENCE</scope>
    <source>
        <strain evidence="12">CGMCC 1.15762</strain>
    </source>
</reference>
<dbReference type="PANTHER" id="PTHR30372:SF4">
    <property type="entry name" value="LIPID-A-DISACCHARIDE SYNTHASE, MITOCHONDRIAL-RELATED"/>
    <property type="match status" value="1"/>
</dbReference>
<protein>
    <recommendedName>
        <fullName evidence="4 11">Lipid-A-disaccharide synthase</fullName>
        <ecNumber evidence="3 11">2.4.1.182</ecNumber>
    </recommendedName>
</protein>
<evidence type="ECO:0000256" key="10">
    <source>
        <dbReference type="ARBA" id="ARBA00048975"/>
    </source>
</evidence>
<sequence length="389" mass="41448">MEIFVIAGEPSGDKLGAALMEGLSDLVPDVSFTGIGGERMIARGLQSLFPMEEISVMGITEILRQYSALKRRIRETADAIVAAKPDVLVTIDLPEFNLRVAELVKKNSDIRVVHYVAPTVWAWRPGRAAKMAPHVDQVLALLPFEPPYMQAAGMECDFVGHPVVTDPQADAGDALAWRQSAGIGDAPMALVLPGSRRSEVTRLAPVFGAVAERLTRDRPDLRLVIPAAAPVADLVKELCGKWPGDPLILDARDSGVDAAARKRAAFAAADVALAASGTVSLELAAAGTPMVIAYDMGWLSRQIIGRMLRVDSVTLVNLVSETRAVPEFIGKACRPGPIAAALLQVLDHPQQQAEAMQMTMDRLGFGGEHPGLRAARAVLRGLGRPEAGA</sequence>
<evidence type="ECO:0000256" key="8">
    <source>
        <dbReference type="ARBA" id="ARBA00022679"/>
    </source>
</evidence>
<comment type="function">
    <text evidence="1">Condensation of UDP-2,3-diacylglucosamine and 2,3-diacylglucosamine-1-phosphate to form lipid A disaccharide, a precursor of lipid A, a phosphorylated glycolipid that anchors the lipopolysaccharide to the outer membrane of the cell.</text>
</comment>
<dbReference type="NCBIfam" id="TIGR00215">
    <property type="entry name" value="lpxB"/>
    <property type="match status" value="1"/>
</dbReference>
<evidence type="ECO:0000256" key="1">
    <source>
        <dbReference type="ARBA" id="ARBA00002056"/>
    </source>
</evidence>
<dbReference type="GO" id="GO:0009245">
    <property type="term" value="P:lipid A biosynthetic process"/>
    <property type="evidence" value="ECO:0007669"/>
    <property type="project" value="UniProtKB-UniRule"/>
</dbReference>
<evidence type="ECO:0000256" key="11">
    <source>
        <dbReference type="NCBIfam" id="TIGR00215"/>
    </source>
</evidence>
<evidence type="ECO:0000313" key="13">
    <source>
        <dbReference type="Proteomes" id="UP000617145"/>
    </source>
</evidence>